<sequence>MKDLSVNINGEVSTEKIYVQATRDSDNPVDVFGNVSISFREKDIHLSYVFNMFVRSKDVPQENHLSTNREDYNIFYAARHMAVQTISTESKISQLKDYLAQHTLNAPIISAIHYMLQLDFNSPNRCIKLLVEKSILNTSRA</sequence>
<dbReference type="HOGENOM" id="CLU_1825799_0_0_1"/>
<organism evidence="1">
    <name type="scientific">Nematocida ausubeli (strain ATCC PRA-371 / ERTm2)</name>
    <name type="common">Nematode killer fungus</name>
    <dbReference type="NCBI Taxonomy" id="1913371"/>
    <lineage>
        <taxon>Eukaryota</taxon>
        <taxon>Fungi</taxon>
        <taxon>Fungi incertae sedis</taxon>
        <taxon>Microsporidia</taxon>
        <taxon>Nematocida</taxon>
    </lineage>
</organism>
<dbReference type="Proteomes" id="UP000005622">
    <property type="component" value="Unassembled WGS sequence"/>
</dbReference>
<name>H8ZGI4_NEMA1</name>
<dbReference type="EMBL" id="JH604671">
    <property type="protein sequence ID" value="EHY64250.1"/>
    <property type="molecule type" value="Genomic_DNA"/>
</dbReference>
<proteinExistence type="predicted"/>
<protein>
    <submittedName>
        <fullName evidence="1">Uncharacterized protein</fullName>
    </submittedName>
</protein>
<accession>H8ZGI4</accession>
<dbReference type="AlphaFoldDB" id="H8ZGI4"/>
<reference evidence="1" key="1">
    <citation type="submission" date="2011-03" db="EMBL/GenBank/DDBJ databases">
        <title>The Genome Sequence of Nematocida sp1 strain ERTm2.</title>
        <authorList>
            <consortium name="The Broad Institute Genome Sequencing Platform"/>
            <consortium name="The Broad Institute Genome Sequencing Center for Infectious Disease"/>
            <person name="Cuomo C."/>
            <person name="Troemel E."/>
            <person name="Young S.K."/>
            <person name="Zeng Q."/>
            <person name="Gargeya S."/>
            <person name="Fitzgerald M."/>
            <person name="Haas B."/>
            <person name="Abouelleil A."/>
            <person name="Alvarado L."/>
            <person name="Arachchi H.M."/>
            <person name="Berlin A."/>
            <person name="Brown A."/>
            <person name="Chapman S.B."/>
            <person name="Chen Z."/>
            <person name="Dunbar C."/>
            <person name="Freedman E."/>
            <person name="Gearin G."/>
            <person name="Gellesch M."/>
            <person name="Goldberg J."/>
            <person name="Griggs A."/>
            <person name="Gujja S."/>
            <person name="Heilman E.R."/>
            <person name="Heiman D."/>
            <person name="Howarth C."/>
            <person name="Larson L."/>
            <person name="Lui A."/>
            <person name="MacDonald P.J.P."/>
            <person name="Mehta T."/>
            <person name="Montmayeur A."/>
            <person name="Murphy C."/>
            <person name="Neiman D."/>
            <person name="Pearson M."/>
            <person name="Priest M."/>
            <person name="Roberts A."/>
            <person name="Saif S."/>
            <person name="Shea T."/>
            <person name="Shenoy N."/>
            <person name="Sisk P."/>
            <person name="Stolte C."/>
            <person name="Sykes S."/>
            <person name="White J."/>
            <person name="Yandava C."/>
            <person name="Wortman J."/>
            <person name="Nusbaum C."/>
            <person name="Birren B."/>
        </authorList>
    </citation>
    <scope>NUCLEOTIDE SEQUENCE</scope>
    <source>
        <strain evidence="1">ERTm2</strain>
    </source>
</reference>
<evidence type="ECO:0000313" key="1">
    <source>
        <dbReference type="EMBL" id="EHY64250.1"/>
    </source>
</evidence>
<gene>
    <name evidence="1" type="ORF">NERG_02705</name>
</gene>